<dbReference type="EnsemblMetazoa" id="XM_006562597">
    <property type="protein sequence ID" value="XP_006562660"/>
    <property type="gene ID" value="GeneID_406065"/>
</dbReference>
<accession>A0A8B6Z0M8</accession>
<reference evidence="1" key="1">
    <citation type="submission" date="2021-01" db="UniProtKB">
        <authorList>
            <consortium name="EnsemblMetazoa"/>
        </authorList>
    </citation>
    <scope>IDENTIFICATION</scope>
    <source>
        <strain evidence="1">DH4</strain>
    </source>
</reference>
<dbReference type="OrthoDB" id="7779135at2759"/>
<keyword evidence="2" id="KW-1185">Reference proteome</keyword>
<evidence type="ECO:0000313" key="1">
    <source>
        <dbReference type="EnsemblMetazoa" id="XP_006562660"/>
    </source>
</evidence>
<organism evidence="1">
    <name type="scientific">Apis mellifera</name>
    <name type="common">Honeybee</name>
    <dbReference type="NCBI Taxonomy" id="7460"/>
    <lineage>
        <taxon>Eukaryota</taxon>
        <taxon>Metazoa</taxon>
        <taxon>Ecdysozoa</taxon>
        <taxon>Arthropoda</taxon>
        <taxon>Hexapoda</taxon>
        <taxon>Insecta</taxon>
        <taxon>Pterygota</taxon>
        <taxon>Neoptera</taxon>
        <taxon>Endopterygota</taxon>
        <taxon>Hymenoptera</taxon>
        <taxon>Apocrita</taxon>
        <taxon>Aculeata</taxon>
        <taxon>Apoidea</taxon>
        <taxon>Anthophila</taxon>
        <taxon>Apidae</taxon>
        <taxon>Apis</taxon>
    </lineage>
</organism>
<evidence type="ECO:0000313" key="2">
    <source>
        <dbReference type="Proteomes" id="UP000005203"/>
    </source>
</evidence>
<dbReference type="AlphaFoldDB" id="A0A7M7GQV9"/>
<dbReference type="RefSeq" id="XP_006562660.1">
    <property type="nucleotide sequence ID" value="XM_006562597.3"/>
</dbReference>
<accession>A0A7M7GQV9</accession>
<protein>
    <submittedName>
        <fullName evidence="3">Uncharacterized protein LOC406065 isoform X1</fullName>
    </submittedName>
</protein>
<dbReference type="Proteomes" id="UP000005203">
    <property type="component" value="Linkage group LG15"/>
</dbReference>
<dbReference type="CTD" id="43420"/>
<dbReference type="GeneID" id="406065"/>
<sequence length="91" mass="10211">MTCYIERRERNSFFPLAVPWPGNEVFGWISSSIEVVGSRIEGYTQDDAVPRPVLFPPGPPPNNEDSSGVIVGASGYGFVPPNQAFYRFFYY</sequence>
<evidence type="ECO:0000313" key="3">
    <source>
        <dbReference type="RefSeq" id="XP_006562660.1"/>
    </source>
</evidence>
<gene>
    <name evidence="1" type="primary">406065</name>
    <name evidence="3" type="synonym">Amwat</name>
    <name evidence="3" type="synonym">Wat</name>
</gene>
<reference evidence="3" key="2">
    <citation type="submission" date="2025-04" db="UniProtKB">
        <authorList>
            <consortium name="RefSeq"/>
        </authorList>
    </citation>
    <scope>IDENTIFICATION</scope>
    <source>
        <strain evidence="3">DH4</strain>
        <tissue evidence="3">Whole body</tissue>
    </source>
</reference>
<proteinExistence type="predicted"/>
<name>A0A7M7GQV9_APIME</name>